<protein>
    <submittedName>
        <fullName evidence="2">Uncharacterized protein</fullName>
    </submittedName>
</protein>
<proteinExistence type="predicted"/>
<name>A0A812UJP8_9DINO</name>
<organism evidence="2 3">
    <name type="scientific">Symbiodinium necroappetens</name>
    <dbReference type="NCBI Taxonomy" id="1628268"/>
    <lineage>
        <taxon>Eukaryota</taxon>
        <taxon>Sar</taxon>
        <taxon>Alveolata</taxon>
        <taxon>Dinophyceae</taxon>
        <taxon>Suessiales</taxon>
        <taxon>Symbiodiniaceae</taxon>
        <taxon>Symbiodinium</taxon>
    </lineage>
</organism>
<accession>A0A812UJP8</accession>
<feature type="region of interest" description="Disordered" evidence="1">
    <location>
        <begin position="31"/>
        <end position="55"/>
    </location>
</feature>
<keyword evidence="3" id="KW-1185">Reference proteome</keyword>
<gene>
    <name evidence="2" type="ORF">SNEC2469_LOCUS16853</name>
</gene>
<comment type="caution">
    <text evidence="2">The sequence shown here is derived from an EMBL/GenBank/DDBJ whole genome shotgun (WGS) entry which is preliminary data.</text>
</comment>
<dbReference type="EMBL" id="CAJNJA010027553">
    <property type="protein sequence ID" value="CAE7578538.1"/>
    <property type="molecule type" value="Genomic_DNA"/>
</dbReference>
<evidence type="ECO:0000313" key="3">
    <source>
        <dbReference type="Proteomes" id="UP000601435"/>
    </source>
</evidence>
<reference evidence="2" key="1">
    <citation type="submission" date="2021-02" db="EMBL/GenBank/DDBJ databases">
        <authorList>
            <person name="Dougan E. K."/>
            <person name="Rhodes N."/>
            <person name="Thang M."/>
            <person name="Chan C."/>
        </authorList>
    </citation>
    <scope>NUCLEOTIDE SEQUENCE</scope>
</reference>
<feature type="compositionally biased region" description="Polar residues" evidence="1">
    <location>
        <begin position="32"/>
        <end position="55"/>
    </location>
</feature>
<dbReference type="Proteomes" id="UP000601435">
    <property type="component" value="Unassembled WGS sequence"/>
</dbReference>
<dbReference type="OrthoDB" id="430979at2759"/>
<evidence type="ECO:0000313" key="2">
    <source>
        <dbReference type="EMBL" id="CAE7578538.1"/>
    </source>
</evidence>
<dbReference type="AlphaFoldDB" id="A0A812UJP8"/>
<sequence>MDISMQIPPAFSAQRQVELCDGRLKELKATSPGLQQEWATPKSQASQKLSAGSIKTGSGPLMDRSIVSMQQHGMPDCAIWWGSCTPLWQAAIAKIFDLRPGAEFFAAIEVAEQRNLPLVCGDRDVDETMQDLKEAFLKDWWSLLTSSSQVPGTKGRERLTVAASLVAALRDREMIARLREELKLSMQRYAESSKSGVAQGSALQRCTSL</sequence>
<evidence type="ECO:0000256" key="1">
    <source>
        <dbReference type="SAM" id="MobiDB-lite"/>
    </source>
</evidence>